<dbReference type="InterPro" id="IPR003661">
    <property type="entry name" value="HisK_dim/P_dom"/>
</dbReference>
<dbReference type="AlphaFoldDB" id="A0A174P9F7"/>
<evidence type="ECO:0000313" key="1">
    <source>
        <dbReference type="EMBL" id="CUP57594.1"/>
    </source>
</evidence>
<dbReference type="EMBL" id="CZAW01000020">
    <property type="protein sequence ID" value="CUP57594.1"/>
    <property type="molecule type" value="Genomic_DNA"/>
</dbReference>
<dbReference type="RefSeq" id="WP_055151502.1">
    <property type="nucleotide sequence ID" value="NZ_CZAW01000020.1"/>
</dbReference>
<name>A0A174P9F7_9FIRM</name>
<protein>
    <submittedName>
        <fullName evidence="1">Uncharacterized protein</fullName>
    </submittedName>
</protein>
<evidence type="ECO:0000313" key="2">
    <source>
        <dbReference type="Proteomes" id="UP000095712"/>
    </source>
</evidence>
<dbReference type="Proteomes" id="UP000095712">
    <property type="component" value="Unassembled WGS sequence"/>
</dbReference>
<dbReference type="Gene3D" id="1.10.287.130">
    <property type="match status" value="1"/>
</dbReference>
<accession>A0A174P9F7</accession>
<dbReference type="CDD" id="cd00082">
    <property type="entry name" value="HisKA"/>
    <property type="match status" value="1"/>
</dbReference>
<reference evidence="1 2" key="1">
    <citation type="submission" date="2015-09" db="EMBL/GenBank/DDBJ databases">
        <authorList>
            <consortium name="Pathogen Informatics"/>
        </authorList>
    </citation>
    <scope>NUCLEOTIDE SEQUENCE [LARGE SCALE GENOMIC DNA]</scope>
    <source>
        <strain evidence="1 2">2789STDY5834911</strain>
    </source>
</reference>
<proteinExistence type="predicted"/>
<organism evidence="1 2">
    <name type="scientific">Blautia wexlerae</name>
    <dbReference type="NCBI Taxonomy" id="418240"/>
    <lineage>
        <taxon>Bacteria</taxon>
        <taxon>Bacillati</taxon>
        <taxon>Bacillota</taxon>
        <taxon>Clostridia</taxon>
        <taxon>Lachnospirales</taxon>
        <taxon>Lachnospiraceae</taxon>
        <taxon>Blautia</taxon>
    </lineage>
</organism>
<sequence>MSNNEELLLVLNEFNCILLEGCLNKRIHNEYHNEQVHELTDNINRILGICETTVTKAINTENRFMDMKGDLQSNIRNPLSCIKGSCFLINMLMEKMSPQPEQLQEYLQIIEKAADDIEKALKQ</sequence>
<gene>
    <name evidence="1" type="ORF">ERS852523_02074</name>
</gene>
<dbReference type="GO" id="GO:0000155">
    <property type="term" value="F:phosphorelay sensor kinase activity"/>
    <property type="evidence" value="ECO:0007669"/>
    <property type="project" value="InterPro"/>
</dbReference>